<evidence type="ECO:0000313" key="3">
    <source>
        <dbReference type="Proteomes" id="UP000250369"/>
    </source>
</evidence>
<keyword evidence="3" id="KW-1185">Reference proteome</keyword>
<feature type="domain" description="Copper amine oxidase-like N-terminal" evidence="1">
    <location>
        <begin position="60"/>
        <end position="110"/>
    </location>
</feature>
<dbReference type="EMBL" id="QMFB01000002">
    <property type="protein sequence ID" value="RAV22313.1"/>
    <property type="molecule type" value="Genomic_DNA"/>
</dbReference>
<dbReference type="Pfam" id="PF07833">
    <property type="entry name" value="Cu_amine_oxidN1"/>
    <property type="match status" value="1"/>
</dbReference>
<evidence type="ECO:0000259" key="1">
    <source>
        <dbReference type="Pfam" id="PF07833"/>
    </source>
</evidence>
<gene>
    <name evidence="2" type="ORF">DQG23_05025</name>
</gene>
<reference evidence="2 3" key="1">
    <citation type="journal article" date="2009" name="Int. J. Syst. Evol. Microbiol.">
        <title>Paenibacillus contaminans sp. nov., isolated from a contaminated laboratory plate.</title>
        <authorList>
            <person name="Chou J.H."/>
            <person name="Lee J.H."/>
            <person name="Lin M.C."/>
            <person name="Chang P.S."/>
            <person name="Arun A.B."/>
            <person name="Young C.C."/>
            <person name="Chen W.M."/>
        </authorList>
    </citation>
    <scope>NUCLEOTIDE SEQUENCE [LARGE SCALE GENOMIC DNA]</scope>
    <source>
        <strain evidence="2 3">CKOBP-6</strain>
    </source>
</reference>
<accession>A0A329MUF0</accession>
<dbReference type="AlphaFoldDB" id="A0A329MUF0"/>
<dbReference type="Proteomes" id="UP000250369">
    <property type="component" value="Unassembled WGS sequence"/>
</dbReference>
<name>A0A329MUF0_9BACL</name>
<evidence type="ECO:0000313" key="2">
    <source>
        <dbReference type="EMBL" id="RAV22313.1"/>
    </source>
</evidence>
<dbReference type="InterPro" id="IPR012854">
    <property type="entry name" value="Cu_amine_oxidase-like_N"/>
</dbReference>
<proteinExistence type="predicted"/>
<protein>
    <recommendedName>
        <fullName evidence="1">Copper amine oxidase-like N-terminal domain-containing protein</fullName>
    </recommendedName>
</protein>
<comment type="caution">
    <text evidence="2">The sequence shown here is derived from an EMBL/GenBank/DDBJ whole genome shotgun (WGS) entry which is preliminary data.</text>
</comment>
<organism evidence="2 3">
    <name type="scientific">Paenibacillus contaminans</name>
    <dbReference type="NCBI Taxonomy" id="450362"/>
    <lineage>
        <taxon>Bacteria</taxon>
        <taxon>Bacillati</taxon>
        <taxon>Bacillota</taxon>
        <taxon>Bacilli</taxon>
        <taxon>Bacillales</taxon>
        <taxon>Paenibacillaceae</taxon>
        <taxon>Paenibacillus</taxon>
    </lineage>
</organism>
<sequence length="378" mass="41132">MDCQHNKRTTQIRKELYDMKKKLTVLLTLAGIVGTTAAVGAQDLVEKVTGYLQKDVKVLVNGQDSTLTPVYIDGKAYIPVRDAAAKLGYTVHYDEVNNEIELDEEADLIRASGVIVSVQANKDGNYRIELLGSTWVILTVDKSTAIKNLDGKTLFPADLKAGTQIDAEFGPAMAMSYPGQAQAVSINVHADRAVKEDTIKAVKHTDDGWQVQLGDALVLNAGKETRVMTSQGESVNWEDLKAGMKVKAYYGPFETKSLPPQSPVFLLVVQAQAPVTGELKMSPETAQEYRNLAWAQVSEQASHITTKQDEAAVHIVSSNEVGVLALTAEQKKLLADVQAANGNFVTVTYNTDQDELLGPLTAVFDFNTKAFIGFNARK</sequence>